<evidence type="ECO:0000256" key="2">
    <source>
        <dbReference type="ARBA" id="ARBA00023172"/>
    </source>
</evidence>
<organism evidence="4">
    <name type="scientific">hydrothermal vent metagenome</name>
    <dbReference type="NCBI Taxonomy" id="652676"/>
    <lineage>
        <taxon>unclassified sequences</taxon>
        <taxon>metagenomes</taxon>
        <taxon>ecological metagenomes</taxon>
    </lineage>
</organism>
<dbReference type="EMBL" id="UOEH01000118">
    <property type="protein sequence ID" value="VAV93568.1"/>
    <property type="molecule type" value="Genomic_DNA"/>
</dbReference>
<proteinExistence type="predicted"/>
<name>A0A3B0RZ81_9ZZZZ</name>
<dbReference type="AlphaFoldDB" id="A0A3B0RZ81"/>
<evidence type="ECO:0000313" key="4">
    <source>
        <dbReference type="EMBL" id="VAV93568.1"/>
    </source>
</evidence>
<dbReference type="PANTHER" id="PTHR30563:SF0">
    <property type="entry name" value="DNA RECOMBINATION PROTEIN RMUC"/>
    <property type="match status" value="1"/>
</dbReference>
<reference evidence="4" key="1">
    <citation type="submission" date="2018-06" db="EMBL/GenBank/DDBJ databases">
        <authorList>
            <person name="Zhirakovskaya E."/>
        </authorList>
    </citation>
    <scope>NUCLEOTIDE SEQUENCE</scope>
</reference>
<dbReference type="GO" id="GO:0006310">
    <property type="term" value="P:DNA recombination"/>
    <property type="evidence" value="ECO:0007669"/>
    <property type="project" value="UniProtKB-KW"/>
</dbReference>
<accession>A0A3B0RZ81</accession>
<keyword evidence="3" id="KW-0472">Membrane</keyword>
<keyword evidence="2" id="KW-0233">DNA recombination</keyword>
<keyword evidence="3" id="KW-1133">Transmembrane helix</keyword>
<dbReference type="InterPro" id="IPR003798">
    <property type="entry name" value="DNA_recombination_RmuC"/>
</dbReference>
<gene>
    <name evidence="4" type="ORF">MNBD_ALPHA05-773</name>
</gene>
<keyword evidence="3" id="KW-0812">Transmembrane</keyword>
<dbReference type="PANTHER" id="PTHR30563">
    <property type="entry name" value="DNA RECOMBINATION PROTEIN RMUC"/>
    <property type="match status" value="1"/>
</dbReference>
<evidence type="ECO:0000256" key="1">
    <source>
        <dbReference type="ARBA" id="ARBA00023054"/>
    </source>
</evidence>
<keyword evidence="1" id="KW-0175">Coiled coil</keyword>
<sequence>MNSDFLTEIGLPPGQPGLWLALALLAAALYLALRLRIAQKKAQTQRQTLEHVRLDLAGVRARADEVEGLKASLEAERAARGAVEAAQAATMATLAERERAIKDMQIRLDAEFKATTAEMLDGAHKAFLERAKATFDHYSQTANNEGERRHKALDDLLKPVSETLVRYEKGLVELRDEQQKSRGALASHIGELSKSTQNVRLEAQKLASALRAGPKTRGRWGEEQLRNVVEIAGMAAYVDFTEQASHSDGDKRKQPDLVVRLPGGRVVVVDSKVSLGAYLDAMEADTDEERAKCLARHADDVWNHVKALSAKDYAASLRGALDYVVMFLPGENYFSAALEARPQLYQDAFDRKILIATPTILIAMLKSAALNWRQEKMNENAEAIAAMAKDLYDSLKRMGDNLSGLGRSIERSVKQYNDVVANVEGRVLPRARKFADYELPGAQEPIAELSPIEGAPRALRADKDLLLSEASAKDFEKKAS</sequence>
<feature type="transmembrane region" description="Helical" evidence="3">
    <location>
        <begin position="16"/>
        <end position="33"/>
    </location>
</feature>
<protein>
    <submittedName>
        <fullName evidence="4">DNA recombination protein RmuC</fullName>
    </submittedName>
</protein>
<dbReference type="Pfam" id="PF02646">
    <property type="entry name" value="RmuC"/>
    <property type="match status" value="1"/>
</dbReference>
<evidence type="ECO:0000256" key="3">
    <source>
        <dbReference type="SAM" id="Phobius"/>
    </source>
</evidence>